<evidence type="ECO:0000256" key="1">
    <source>
        <dbReference type="SAM" id="MobiDB-lite"/>
    </source>
</evidence>
<feature type="region of interest" description="Disordered" evidence="1">
    <location>
        <begin position="288"/>
        <end position="319"/>
    </location>
</feature>
<feature type="region of interest" description="Disordered" evidence="1">
    <location>
        <begin position="339"/>
        <end position="361"/>
    </location>
</feature>
<evidence type="ECO:0000313" key="2">
    <source>
        <dbReference type="EMBL" id="GBP68685.1"/>
    </source>
</evidence>
<dbReference type="Proteomes" id="UP000299102">
    <property type="component" value="Unassembled WGS sequence"/>
</dbReference>
<organism evidence="2 3">
    <name type="scientific">Eumeta variegata</name>
    <name type="common">Bagworm moth</name>
    <name type="synonym">Eumeta japonica</name>
    <dbReference type="NCBI Taxonomy" id="151549"/>
    <lineage>
        <taxon>Eukaryota</taxon>
        <taxon>Metazoa</taxon>
        <taxon>Ecdysozoa</taxon>
        <taxon>Arthropoda</taxon>
        <taxon>Hexapoda</taxon>
        <taxon>Insecta</taxon>
        <taxon>Pterygota</taxon>
        <taxon>Neoptera</taxon>
        <taxon>Endopterygota</taxon>
        <taxon>Lepidoptera</taxon>
        <taxon>Glossata</taxon>
        <taxon>Ditrysia</taxon>
        <taxon>Tineoidea</taxon>
        <taxon>Psychidae</taxon>
        <taxon>Oiketicinae</taxon>
        <taxon>Eumeta</taxon>
    </lineage>
</organism>
<keyword evidence="3" id="KW-1185">Reference proteome</keyword>
<accession>A0A4C1Y2S2</accession>
<dbReference type="EMBL" id="BGZK01001020">
    <property type="protein sequence ID" value="GBP68685.1"/>
    <property type="molecule type" value="Genomic_DNA"/>
</dbReference>
<evidence type="ECO:0000313" key="3">
    <source>
        <dbReference type="Proteomes" id="UP000299102"/>
    </source>
</evidence>
<dbReference type="AlphaFoldDB" id="A0A4C1Y2S2"/>
<sequence length="405" mass="44849">MNIFSDASLRVDTNQELRHLDRFTVDLLSMDAGPNMDQSLIIEILVLRSTKQQLLRGKDERMRSRHAEMVGIQKIRTILMKMAGKGILSPQSNKLLEETVDGASLIYDSIEAHNCEQLKRWLKCHGRPQNGKKNELIESENASTDHKAFWAVTKALKTEGYPYTPTQNLIIQEAIDDAEIAECLADSIETQCSSLPLAYQSYQSWKRGSPKLPSNPKTIWLPSHSSEVQTLVKSLNTRRHQASMSRSSSRLHPLSSLYSAYTNDVPRPSSSGVQLALFADDTALFYGNRNRSTDSPPPLRGPLTTRSMVPEVEDRSKPDKSAAIQFNQVIDLVPIHPAAATASGGKGREPTRDGFLRHPMPRRLPPGVVHSACHAPSALACAVRPHSVKLSKSSDLSSDSSRPTK</sequence>
<dbReference type="OrthoDB" id="7603506at2759"/>
<feature type="compositionally biased region" description="Basic and acidic residues" evidence="1">
    <location>
        <begin position="346"/>
        <end position="356"/>
    </location>
</feature>
<comment type="caution">
    <text evidence="2">The sequence shown here is derived from an EMBL/GenBank/DDBJ whole genome shotgun (WGS) entry which is preliminary data.</text>
</comment>
<evidence type="ECO:0008006" key="4">
    <source>
        <dbReference type="Google" id="ProtNLM"/>
    </source>
</evidence>
<name>A0A4C1Y2S2_EUMVA</name>
<reference evidence="2 3" key="1">
    <citation type="journal article" date="2019" name="Commun. Biol.">
        <title>The bagworm genome reveals a unique fibroin gene that provides high tensile strength.</title>
        <authorList>
            <person name="Kono N."/>
            <person name="Nakamura H."/>
            <person name="Ohtoshi R."/>
            <person name="Tomita M."/>
            <person name="Numata K."/>
            <person name="Arakawa K."/>
        </authorList>
    </citation>
    <scope>NUCLEOTIDE SEQUENCE [LARGE SCALE GENOMIC DNA]</scope>
</reference>
<proteinExistence type="predicted"/>
<protein>
    <recommendedName>
        <fullName evidence="4">SAP domain-containing protein</fullName>
    </recommendedName>
</protein>
<gene>
    <name evidence="2" type="ORF">EVAR_42476_1</name>
</gene>